<evidence type="ECO:0000313" key="3">
    <source>
        <dbReference type="EMBL" id="QJX13424.1"/>
    </source>
</evidence>
<organism evidence="2">
    <name type="scientific">Klebsiella pneumoniae</name>
    <dbReference type="NCBI Taxonomy" id="573"/>
    <lineage>
        <taxon>Bacteria</taxon>
        <taxon>Pseudomonadati</taxon>
        <taxon>Pseudomonadota</taxon>
        <taxon>Gammaproteobacteria</taxon>
        <taxon>Enterobacterales</taxon>
        <taxon>Enterobacteriaceae</taxon>
        <taxon>Klebsiella/Raoultella group</taxon>
        <taxon>Klebsiella</taxon>
        <taxon>Klebsiella pneumoniae complex</taxon>
    </lineage>
</organism>
<proteinExistence type="predicted"/>
<dbReference type="EMBL" id="MN543579">
    <property type="protein sequence ID" value="QJX12812.1"/>
    <property type="molecule type" value="Genomic_DNA"/>
</dbReference>
<evidence type="ECO:0000313" key="2">
    <source>
        <dbReference type="EMBL" id="QJX13182.1"/>
    </source>
</evidence>
<geneLocation type="plasmid" evidence="1">
    <name>pPM48_140</name>
</geneLocation>
<keyword evidence="2" id="KW-0614">Plasmid</keyword>
<reference evidence="2" key="1">
    <citation type="submission" date="2019-10" db="EMBL/GenBank/DDBJ databases">
        <title>Tracking microevolution events of conjugative virulence plasmid p15WZ-82_Vir during transmission.</title>
        <authorList>
            <person name="Yang X."/>
        </authorList>
    </citation>
    <scope>NUCLEOTIDE SEQUENCE</scope>
    <source>
        <strain evidence="1">PM48</strain>
        <strain evidence="2">PM48TC</strain>
        <plasmid evidence="1">pPM48_140</plasmid>
        <plasmid evidence="3">pPM48TC_140</plasmid>
        <plasmid evidence="2">pPM48TC_fusion</plasmid>
    </source>
</reference>
<sequence>MRLVQSSAIRKVNWLFIDQMDKSEIETPMEKIHSPLKDEK</sequence>
<geneLocation type="plasmid" evidence="3">
    <name>pPM48TC_140</name>
</geneLocation>
<name>A0A6M6A2P1_KLEPN</name>
<dbReference type="EMBL" id="MN543582">
    <property type="protein sequence ID" value="QJX13424.1"/>
    <property type="molecule type" value="Genomic_DNA"/>
</dbReference>
<protein>
    <submittedName>
        <fullName evidence="2">Uncharacterized protein</fullName>
    </submittedName>
</protein>
<geneLocation type="plasmid" evidence="2">
    <name>pPM48TC_fusion</name>
</geneLocation>
<dbReference type="AlphaFoldDB" id="A0A6M6A2P1"/>
<evidence type="ECO:0000313" key="1">
    <source>
        <dbReference type="EMBL" id="QJX12812.1"/>
    </source>
</evidence>
<dbReference type="EMBL" id="MN543581">
    <property type="protein sequence ID" value="QJX13182.1"/>
    <property type="molecule type" value="Genomic_DNA"/>
</dbReference>
<accession>A0A6M6A2P1</accession>